<dbReference type="PANTHER" id="PTHR43685:SF11">
    <property type="entry name" value="GLYCOSYLTRANSFERASE TAGX-RELATED"/>
    <property type="match status" value="1"/>
</dbReference>
<name>A0ABP9MG40_9MICO</name>
<dbReference type="Proteomes" id="UP001501407">
    <property type="component" value="Unassembled WGS sequence"/>
</dbReference>
<accession>A0ABP9MG40</accession>
<proteinExistence type="predicted"/>
<dbReference type="CDD" id="cd00761">
    <property type="entry name" value="Glyco_tranf_GTA_type"/>
    <property type="match status" value="1"/>
</dbReference>
<dbReference type="PANTHER" id="PTHR43685">
    <property type="entry name" value="GLYCOSYLTRANSFERASE"/>
    <property type="match status" value="1"/>
</dbReference>
<comment type="caution">
    <text evidence="2">The sequence shown here is derived from an EMBL/GenBank/DDBJ whole genome shotgun (WGS) entry which is preliminary data.</text>
</comment>
<evidence type="ECO:0000313" key="3">
    <source>
        <dbReference type="Proteomes" id="UP001501407"/>
    </source>
</evidence>
<evidence type="ECO:0000313" key="2">
    <source>
        <dbReference type="EMBL" id="GAA5095671.1"/>
    </source>
</evidence>
<reference evidence="3" key="1">
    <citation type="journal article" date="2019" name="Int. J. Syst. Evol. Microbiol.">
        <title>The Global Catalogue of Microorganisms (GCM) 10K type strain sequencing project: providing services to taxonomists for standard genome sequencing and annotation.</title>
        <authorList>
            <consortium name="The Broad Institute Genomics Platform"/>
            <consortium name="The Broad Institute Genome Sequencing Center for Infectious Disease"/>
            <person name="Wu L."/>
            <person name="Ma J."/>
        </authorList>
    </citation>
    <scope>NUCLEOTIDE SEQUENCE [LARGE SCALE GENOMIC DNA]</scope>
    <source>
        <strain evidence="3">JCM 18959</strain>
    </source>
</reference>
<evidence type="ECO:0000259" key="1">
    <source>
        <dbReference type="Pfam" id="PF00535"/>
    </source>
</evidence>
<gene>
    <name evidence="2" type="ORF">GCM10025760_28270</name>
</gene>
<dbReference type="InterPro" id="IPR001173">
    <property type="entry name" value="Glyco_trans_2-like"/>
</dbReference>
<dbReference type="Pfam" id="PF00535">
    <property type="entry name" value="Glycos_transf_2"/>
    <property type="match status" value="1"/>
</dbReference>
<dbReference type="InterPro" id="IPR050834">
    <property type="entry name" value="Glycosyltransf_2"/>
</dbReference>
<keyword evidence="3" id="KW-1185">Reference proteome</keyword>
<sequence>MSQYRERVSVVIRTKNRERLFARALDDVLAQEFTEWHLIVVNDGGASAPIDTVLADRERALNGRAEVIHVDGGTGSMEAAANLGAQRARGEFVIIHDDDDTWAPQFLRVMVKALDADPDAVAAAARTEIIFERIDGDRSIELGRAPFVPPGEMVTIYDLLQTNRVVPIGLLVRRRVYDEIGWYDPALKAVGDWEFNLRLVRHGHVPLVGEEPLAYWHQRPHATGAASNSVFGESLDHMQFDRLVRDRAIKEYVDRNGIGGLLYLSKYIEETVRHYSLQQTIRRAMSRLGGNIRFRRR</sequence>
<feature type="domain" description="Glycosyltransferase 2-like" evidence="1">
    <location>
        <begin position="9"/>
        <end position="178"/>
    </location>
</feature>
<dbReference type="EMBL" id="BAABKZ010000002">
    <property type="protein sequence ID" value="GAA5095671.1"/>
    <property type="molecule type" value="Genomic_DNA"/>
</dbReference>
<protein>
    <recommendedName>
        <fullName evidence="1">Glycosyltransferase 2-like domain-containing protein</fullName>
    </recommendedName>
</protein>
<dbReference type="Gene3D" id="3.90.550.10">
    <property type="entry name" value="Spore Coat Polysaccharide Biosynthesis Protein SpsA, Chain A"/>
    <property type="match status" value="1"/>
</dbReference>
<organism evidence="2 3">
    <name type="scientific">Microbacterium yannicii</name>
    <dbReference type="NCBI Taxonomy" id="671622"/>
    <lineage>
        <taxon>Bacteria</taxon>
        <taxon>Bacillati</taxon>
        <taxon>Actinomycetota</taxon>
        <taxon>Actinomycetes</taxon>
        <taxon>Micrococcales</taxon>
        <taxon>Microbacteriaceae</taxon>
        <taxon>Microbacterium</taxon>
    </lineage>
</organism>
<dbReference type="SUPFAM" id="SSF53448">
    <property type="entry name" value="Nucleotide-diphospho-sugar transferases"/>
    <property type="match status" value="1"/>
</dbReference>
<dbReference type="InterPro" id="IPR029044">
    <property type="entry name" value="Nucleotide-diphossugar_trans"/>
</dbReference>